<evidence type="ECO:0000256" key="2">
    <source>
        <dbReference type="ARBA" id="ARBA00022737"/>
    </source>
</evidence>
<keyword evidence="4" id="KW-0862">Zinc</keyword>
<proteinExistence type="predicted"/>
<dbReference type="GO" id="GO:0008270">
    <property type="term" value="F:zinc ion binding"/>
    <property type="evidence" value="ECO:0007669"/>
    <property type="project" value="UniProtKB-KW"/>
</dbReference>
<sequence length="577" mass="66051">MANVIGGGMRKPPRIMSKRPNVLQKRHDLRRNEEINKARNQGFDMSHSVIPFNPSTFRPKKLPGLANEVESFPCRCCDRVYLTGAGLAKHAQELHPDQMDIVTQDIHLISNEWKKREFEEMRAREIMTMDKMRHEARANELIRASMNGEYDVPLENELGADRYEACAICNVLVNTANPSAMDHHQKAHKKNDQLRMQLLDQYGAEIVRRLTCESCSLVFTEEGKLQMHIAAHHSRKKRYICKFCGHISASMTELNIHKSDVHNITDEWSVVPNYMRSKRHFRYEDPLAKRIRKIASNASAEEGTSQAVIGTITDGDVPCQINCPDCSLKLNRPVLIIKHMLRCHSKRTFSCVVESGGLPSFGIDVAESQIFWTCCNNRYESRTDFLEHRRMHIPEEQSVRIEEQILPQTVPIQTGADEEPNFEGQLVQAEDGSMQVIIPEGVEINGDMYVMLDQEFEGRLNSKVPLVYAPQHHFQLDQGMIINQQQTVNIQQREGEMMTLTQDHFEQIQMGDDWGNMEIVMLNNDGLGDGMMDEHHHHHQLGLDDKNYHIGDMIVDENEVEIGAEVDADIHGTPLFD</sequence>
<reference evidence="7 8" key="1">
    <citation type="submission" date="2020-04" db="EMBL/GenBank/DDBJ databases">
        <authorList>
            <person name="Laetsch R D."/>
            <person name="Stevens L."/>
            <person name="Kumar S."/>
            <person name="Blaxter L. M."/>
        </authorList>
    </citation>
    <scope>NUCLEOTIDE SEQUENCE [LARGE SCALE GENOMIC DNA]</scope>
</reference>
<dbReference type="InterPro" id="IPR013087">
    <property type="entry name" value="Znf_C2H2_type"/>
</dbReference>
<keyword evidence="8" id="KW-1185">Reference proteome</keyword>
<comment type="caution">
    <text evidence="7">The sequence shown here is derived from an EMBL/GenBank/DDBJ whole genome shotgun (WGS) entry which is preliminary data.</text>
</comment>
<dbReference type="PANTHER" id="PTHR24409">
    <property type="entry name" value="ZINC FINGER PROTEIN 142"/>
    <property type="match status" value="1"/>
</dbReference>
<gene>
    <name evidence="7" type="ORF">CBOVIS_LOCUS12789</name>
</gene>
<evidence type="ECO:0000256" key="4">
    <source>
        <dbReference type="ARBA" id="ARBA00022833"/>
    </source>
</evidence>
<dbReference type="PROSITE" id="PS50157">
    <property type="entry name" value="ZINC_FINGER_C2H2_2"/>
    <property type="match status" value="2"/>
</dbReference>
<name>A0A8S1FEW3_9PELO</name>
<feature type="domain" description="C2H2-type" evidence="6">
    <location>
        <begin position="72"/>
        <end position="100"/>
    </location>
</feature>
<evidence type="ECO:0000256" key="5">
    <source>
        <dbReference type="PROSITE-ProRule" id="PRU00042"/>
    </source>
</evidence>
<keyword evidence="1" id="KW-0479">Metal-binding</keyword>
<dbReference type="SUPFAM" id="SSF57667">
    <property type="entry name" value="beta-beta-alpha zinc fingers"/>
    <property type="match status" value="1"/>
</dbReference>
<accession>A0A8S1FEW3</accession>
<evidence type="ECO:0000313" key="8">
    <source>
        <dbReference type="Proteomes" id="UP000494206"/>
    </source>
</evidence>
<protein>
    <recommendedName>
        <fullName evidence="6">C2H2-type domain-containing protein</fullName>
    </recommendedName>
</protein>
<dbReference type="Gene3D" id="3.30.160.60">
    <property type="entry name" value="Classic Zinc Finger"/>
    <property type="match status" value="1"/>
</dbReference>
<feature type="domain" description="C2H2-type" evidence="6">
    <location>
        <begin position="210"/>
        <end position="237"/>
    </location>
</feature>
<evidence type="ECO:0000256" key="3">
    <source>
        <dbReference type="ARBA" id="ARBA00022771"/>
    </source>
</evidence>
<dbReference type="OrthoDB" id="1405595at2759"/>
<dbReference type="InterPro" id="IPR036236">
    <property type="entry name" value="Znf_C2H2_sf"/>
</dbReference>
<keyword evidence="2" id="KW-0677">Repeat</keyword>
<dbReference type="SMART" id="SM00355">
    <property type="entry name" value="ZnF_C2H2"/>
    <property type="match status" value="6"/>
</dbReference>
<keyword evidence="3 5" id="KW-0863">Zinc-finger</keyword>
<evidence type="ECO:0000256" key="1">
    <source>
        <dbReference type="ARBA" id="ARBA00022723"/>
    </source>
</evidence>
<evidence type="ECO:0000259" key="6">
    <source>
        <dbReference type="PROSITE" id="PS50157"/>
    </source>
</evidence>
<dbReference type="Proteomes" id="UP000494206">
    <property type="component" value="Unassembled WGS sequence"/>
</dbReference>
<evidence type="ECO:0000313" key="7">
    <source>
        <dbReference type="EMBL" id="CAB3411392.1"/>
    </source>
</evidence>
<dbReference type="PROSITE" id="PS00028">
    <property type="entry name" value="ZINC_FINGER_C2H2_1"/>
    <property type="match status" value="2"/>
</dbReference>
<organism evidence="7 8">
    <name type="scientific">Caenorhabditis bovis</name>
    <dbReference type="NCBI Taxonomy" id="2654633"/>
    <lineage>
        <taxon>Eukaryota</taxon>
        <taxon>Metazoa</taxon>
        <taxon>Ecdysozoa</taxon>
        <taxon>Nematoda</taxon>
        <taxon>Chromadorea</taxon>
        <taxon>Rhabditida</taxon>
        <taxon>Rhabditina</taxon>
        <taxon>Rhabditomorpha</taxon>
        <taxon>Rhabditoidea</taxon>
        <taxon>Rhabditidae</taxon>
        <taxon>Peloderinae</taxon>
        <taxon>Caenorhabditis</taxon>
    </lineage>
</organism>
<dbReference type="AlphaFoldDB" id="A0A8S1FEW3"/>
<dbReference type="EMBL" id="CADEPM010000013">
    <property type="protein sequence ID" value="CAB3411392.1"/>
    <property type="molecule type" value="Genomic_DNA"/>
</dbReference>